<dbReference type="EMBL" id="QXFT01002848">
    <property type="protein sequence ID" value="KAE9292364.1"/>
    <property type="molecule type" value="Genomic_DNA"/>
</dbReference>
<feature type="domain" description="Integrase catalytic" evidence="1">
    <location>
        <begin position="1"/>
        <end position="94"/>
    </location>
</feature>
<name>A0A6A3IMG4_9STRA</name>
<evidence type="ECO:0000259" key="1">
    <source>
        <dbReference type="PROSITE" id="PS50994"/>
    </source>
</evidence>
<dbReference type="GO" id="GO:0015074">
    <property type="term" value="P:DNA integration"/>
    <property type="evidence" value="ECO:0007669"/>
    <property type="project" value="InterPro"/>
</dbReference>
<dbReference type="GO" id="GO:0003676">
    <property type="term" value="F:nucleic acid binding"/>
    <property type="evidence" value="ECO:0007669"/>
    <property type="project" value="InterPro"/>
</dbReference>
<sequence length="127" mass="14865">MIRHDRGPRFMSEVFAKFWEMLWSRQRATLAYRPGANGQQERSVQTVIRAVRAYVAEPDQSDGDDQVEKFMWALNTSFDATRLDTPFYLMHGWYSQSTVSAMLGARPAGVDQRTAYEWRRGDQMQYE</sequence>
<accession>A0A6A3IMG4</accession>
<evidence type="ECO:0000313" key="3">
    <source>
        <dbReference type="EMBL" id="KAE9292364.1"/>
    </source>
</evidence>
<dbReference type="Proteomes" id="UP000434957">
    <property type="component" value="Unassembled WGS sequence"/>
</dbReference>
<protein>
    <recommendedName>
        <fullName evidence="1">Integrase catalytic domain-containing protein</fullName>
    </recommendedName>
</protein>
<keyword evidence="5" id="KW-1185">Reference proteome</keyword>
<reference evidence="2 4" key="1">
    <citation type="submission" date="2018-09" db="EMBL/GenBank/DDBJ databases">
        <title>Genomic investigation of the strawberry pathogen Phytophthora fragariae indicates pathogenicity is determined by transcriptional variation in three key races.</title>
        <authorList>
            <person name="Adams T.M."/>
            <person name="Armitage A.D."/>
            <person name="Sobczyk M.K."/>
            <person name="Bates H.J."/>
            <person name="Dunwell J.M."/>
            <person name="Nellist C.F."/>
            <person name="Harrison R.J."/>
        </authorList>
    </citation>
    <scope>NUCLEOTIDE SEQUENCE [LARGE SCALE GENOMIC DNA]</scope>
    <source>
        <strain evidence="2 4">SCRP249</strain>
        <strain evidence="3 5">SCRP333</strain>
    </source>
</reference>
<dbReference type="InterPro" id="IPR012337">
    <property type="entry name" value="RNaseH-like_sf"/>
</dbReference>
<evidence type="ECO:0000313" key="5">
    <source>
        <dbReference type="Proteomes" id="UP000434957"/>
    </source>
</evidence>
<evidence type="ECO:0000313" key="4">
    <source>
        <dbReference type="Proteomes" id="UP000429607"/>
    </source>
</evidence>
<dbReference type="AlphaFoldDB" id="A0A6A3IMG4"/>
<gene>
    <name evidence="2" type="ORF">PR001_g23495</name>
    <name evidence="3" type="ORF">PR003_g24775</name>
</gene>
<dbReference type="PANTHER" id="PTHR37984">
    <property type="entry name" value="PROTEIN CBG26694"/>
    <property type="match status" value="1"/>
</dbReference>
<dbReference type="EMBL" id="QXFV01002796">
    <property type="protein sequence ID" value="KAE8983260.1"/>
    <property type="molecule type" value="Genomic_DNA"/>
</dbReference>
<comment type="caution">
    <text evidence="2">The sequence shown here is derived from an EMBL/GenBank/DDBJ whole genome shotgun (WGS) entry which is preliminary data.</text>
</comment>
<dbReference type="SUPFAM" id="SSF53098">
    <property type="entry name" value="Ribonuclease H-like"/>
    <property type="match status" value="1"/>
</dbReference>
<evidence type="ECO:0000313" key="2">
    <source>
        <dbReference type="EMBL" id="KAE8983260.1"/>
    </source>
</evidence>
<organism evidence="2 4">
    <name type="scientific">Phytophthora rubi</name>
    <dbReference type="NCBI Taxonomy" id="129364"/>
    <lineage>
        <taxon>Eukaryota</taxon>
        <taxon>Sar</taxon>
        <taxon>Stramenopiles</taxon>
        <taxon>Oomycota</taxon>
        <taxon>Peronosporomycetes</taxon>
        <taxon>Peronosporales</taxon>
        <taxon>Peronosporaceae</taxon>
        <taxon>Phytophthora</taxon>
    </lineage>
</organism>
<dbReference type="PROSITE" id="PS50994">
    <property type="entry name" value="INTEGRASE"/>
    <property type="match status" value="1"/>
</dbReference>
<dbReference type="Gene3D" id="3.30.420.10">
    <property type="entry name" value="Ribonuclease H-like superfamily/Ribonuclease H"/>
    <property type="match status" value="1"/>
</dbReference>
<dbReference type="Proteomes" id="UP000429607">
    <property type="component" value="Unassembled WGS sequence"/>
</dbReference>
<dbReference type="InterPro" id="IPR001584">
    <property type="entry name" value="Integrase_cat-core"/>
</dbReference>
<dbReference type="PANTHER" id="PTHR37984:SF5">
    <property type="entry name" value="PROTEIN NYNRIN-LIKE"/>
    <property type="match status" value="1"/>
</dbReference>
<dbReference type="InterPro" id="IPR036397">
    <property type="entry name" value="RNaseH_sf"/>
</dbReference>
<proteinExistence type="predicted"/>
<dbReference type="InterPro" id="IPR050951">
    <property type="entry name" value="Retrovirus_Pol_polyprotein"/>
</dbReference>